<proteinExistence type="predicted"/>
<dbReference type="PANTHER" id="PTHR43737:SF1">
    <property type="entry name" value="DUF1501 DOMAIN-CONTAINING PROTEIN"/>
    <property type="match status" value="1"/>
</dbReference>
<evidence type="ECO:0000313" key="1">
    <source>
        <dbReference type="EMBL" id="SVB39282.1"/>
    </source>
</evidence>
<organism evidence="1">
    <name type="scientific">marine metagenome</name>
    <dbReference type="NCBI Taxonomy" id="408172"/>
    <lineage>
        <taxon>unclassified sequences</taxon>
        <taxon>metagenomes</taxon>
        <taxon>ecological metagenomes</taxon>
    </lineage>
</organism>
<dbReference type="InterPro" id="IPR010869">
    <property type="entry name" value="DUF1501"/>
</dbReference>
<dbReference type="EMBL" id="UINC01040002">
    <property type="protein sequence ID" value="SVB39282.1"/>
    <property type="molecule type" value="Genomic_DNA"/>
</dbReference>
<dbReference type="Pfam" id="PF07394">
    <property type="entry name" value="DUF1501"/>
    <property type="match status" value="1"/>
</dbReference>
<accession>A0A382DMN1</accession>
<dbReference type="PANTHER" id="PTHR43737">
    <property type="entry name" value="BLL7424 PROTEIN"/>
    <property type="match status" value="1"/>
</dbReference>
<sequence length="374" mass="40720">MAEKKIVIVQLSGGNDYLNCVIPYNNPDYGDNRPNVRIKEDEVIPIGNGLGMNPAMAPIKDLYDQGKVAVVHGVGYPIPNRSHFRSMDIWHTAEPTKVGNEGWLGNTINQLHPQHDNVVAAVNFGSGLPRALVSHGAPVASVTDLETYGLMSHMGDTSQRDEALQAFRDMYTQALGSGPVMDYLSQTGLDALKGADILGTVTEKYSSDVEYATNSFAKAMKGAAQVLQADIGTRICYTQHGSFDAHTNGIALQEGLLTDVAGGIYDFYTDMKQANKSEDVIMFVFSEFGRRVKDNGNGTDHGSGGVAFVIGDGVAGGQYSEYPSLRSEDLLEGDLHFNLDFRSLYTEIMEDWMEVDAKPVVKGEYERVGFLNSN</sequence>
<evidence type="ECO:0008006" key="2">
    <source>
        <dbReference type="Google" id="ProtNLM"/>
    </source>
</evidence>
<protein>
    <recommendedName>
        <fullName evidence="2">DUF1501 domain-containing protein</fullName>
    </recommendedName>
</protein>
<dbReference type="AlphaFoldDB" id="A0A382DMN1"/>
<gene>
    <name evidence="1" type="ORF">METZ01_LOCUS192136</name>
</gene>
<reference evidence="1" key="1">
    <citation type="submission" date="2018-05" db="EMBL/GenBank/DDBJ databases">
        <authorList>
            <person name="Lanie J.A."/>
            <person name="Ng W.-L."/>
            <person name="Kazmierczak K.M."/>
            <person name="Andrzejewski T.M."/>
            <person name="Davidsen T.M."/>
            <person name="Wayne K.J."/>
            <person name="Tettelin H."/>
            <person name="Glass J.I."/>
            <person name="Rusch D."/>
            <person name="Podicherti R."/>
            <person name="Tsui H.-C.T."/>
            <person name="Winkler M.E."/>
        </authorList>
    </citation>
    <scope>NUCLEOTIDE SEQUENCE</scope>
</reference>
<name>A0A382DMN1_9ZZZZ</name>